<evidence type="ECO:0000313" key="3">
    <source>
        <dbReference type="EMBL" id="TQL74530.1"/>
    </source>
</evidence>
<feature type="compositionally biased region" description="Polar residues" evidence="2">
    <location>
        <begin position="106"/>
        <end position="116"/>
    </location>
</feature>
<comment type="caution">
    <text evidence="3">The sequence shown here is derived from an EMBL/GenBank/DDBJ whole genome shotgun (WGS) entry which is preliminary data.</text>
</comment>
<dbReference type="OrthoDB" id="5189560at2"/>
<evidence type="ECO:0000256" key="2">
    <source>
        <dbReference type="SAM" id="MobiDB-lite"/>
    </source>
</evidence>
<feature type="compositionally biased region" description="Low complexity" evidence="2">
    <location>
        <begin position="117"/>
        <end position="134"/>
    </location>
</feature>
<feature type="coiled-coil region" evidence="1">
    <location>
        <begin position="202"/>
        <end position="233"/>
    </location>
</feature>
<accession>A0A543APM9</accession>
<keyword evidence="4" id="KW-1185">Reference proteome</keyword>
<dbReference type="RefSeq" id="WP_142033714.1">
    <property type="nucleotide sequence ID" value="NZ_JBHTGS010000002.1"/>
</dbReference>
<reference evidence="3 4" key="1">
    <citation type="submission" date="2019-06" db="EMBL/GenBank/DDBJ databases">
        <title>Sequencing the genomes of 1000 actinobacteria strains.</title>
        <authorList>
            <person name="Klenk H.-P."/>
        </authorList>
    </citation>
    <scope>NUCLEOTIDE SEQUENCE [LARGE SCALE GENOMIC DNA]</scope>
    <source>
        <strain evidence="3 4">DSM 45928</strain>
    </source>
</reference>
<sequence>MGLSTSDVAGLAESLAAGKHPKVVFTEAAGQIAGKTGKVARLEEPNEGDFVVVRFGHDELPFTPAEVRMPVRGEFSRPKKTSPAVDAGPAGPPLLDKSDNSDKVEQSQGKESNSVNDQQPEVPQQAVAQDASAAPAPPPRRKAPKAKAAPELSVTLSWKEGEWSVQAAKGTKIIAKPVPVKASTAVEMVQSLDSPAVAAVVEDIVEQQRQQAVEEAERLRQELAAAEAKLAELG</sequence>
<dbReference type="EMBL" id="VFOW01000001">
    <property type="protein sequence ID" value="TQL74530.1"/>
    <property type="molecule type" value="Genomic_DNA"/>
</dbReference>
<keyword evidence="1" id="KW-0175">Coiled coil</keyword>
<gene>
    <name evidence="3" type="ORF">FB566_0013</name>
</gene>
<organism evidence="3 4">
    <name type="scientific">Stackebrandtia endophytica</name>
    <dbReference type="NCBI Taxonomy" id="1496996"/>
    <lineage>
        <taxon>Bacteria</taxon>
        <taxon>Bacillati</taxon>
        <taxon>Actinomycetota</taxon>
        <taxon>Actinomycetes</taxon>
        <taxon>Glycomycetales</taxon>
        <taxon>Glycomycetaceae</taxon>
        <taxon>Stackebrandtia</taxon>
    </lineage>
</organism>
<proteinExistence type="predicted"/>
<evidence type="ECO:0000313" key="4">
    <source>
        <dbReference type="Proteomes" id="UP000317043"/>
    </source>
</evidence>
<protein>
    <submittedName>
        <fullName evidence="3">Uncharacterized protein</fullName>
    </submittedName>
</protein>
<dbReference type="Proteomes" id="UP000317043">
    <property type="component" value="Unassembled WGS sequence"/>
</dbReference>
<dbReference type="AlphaFoldDB" id="A0A543APM9"/>
<name>A0A543APM9_9ACTN</name>
<evidence type="ECO:0000256" key="1">
    <source>
        <dbReference type="SAM" id="Coils"/>
    </source>
</evidence>
<dbReference type="InParanoid" id="A0A543APM9"/>
<feature type="compositionally biased region" description="Basic and acidic residues" evidence="2">
    <location>
        <begin position="96"/>
        <end position="105"/>
    </location>
</feature>
<feature type="region of interest" description="Disordered" evidence="2">
    <location>
        <begin position="62"/>
        <end position="152"/>
    </location>
</feature>